<feature type="compositionally biased region" description="Basic residues" evidence="1">
    <location>
        <begin position="246"/>
        <end position="255"/>
    </location>
</feature>
<feature type="region of interest" description="Disordered" evidence="1">
    <location>
        <begin position="219"/>
        <end position="324"/>
    </location>
</feature>
<dbReference type="EMBL" id="HBIX01018629">
    <property type="protein sequence ID" value="CAE0720543.1"/>
    <property type="molecule type" value="Transcribed_RNA"/>
</dbReference>
<sequence length="324" mass="33972">MADAAAFFAKKKKKKKTFKFNANTIDASQVTNTVHVDAPALSTGDVVPTTGALPLERDSGAGNDDGWDDEALAASTMRKGAAVVVPAGATTKDLVVETKALSLKTNTRGNEQENIAEKLRVEETKAKLAAARKGMEQEAQRIKEEKEKKEEKVASSRFGAAAAGGGKWMPTRSRATGGGGLSSIGWGAKMSSQRKVDTEDENLFPDLAAADAILEKQKAEQPAYKAPTKTPVGGGATWGASAAPKARPKLNLKKKKADEETPATTEEPTKAEETPATEEASPEPAAEEPAPEPAAPVVAAAAASAPIKPKKKKKKKDLSTFGKK</sequence>
<feature type="compositionally biased region" description="Low complexity" evidence="1">
    <location>
        <begin position="295"/>
        <end position="307"/>
    </location>
</feature>
<feature type="compositionally biased region" description="Basic residues" evidence="1">
    <location>
        <begin position="308"/>
        <end position="324"/>
    </location>
</feature>
<feature type="region of interest" description="Disordered" evidence="1">
    <location>
        <begin position="131"/>
        <end position="186"/>
    </location>
</feature>
<gene>
    <name evidence="2" type="ORF">PAUS00366_LOCUS13297</name>
</gene>
<feature type="compositionally biased region" description="Basic and acidic residues" evidence="1">
    <location>
        <begin position="133"/>
        <end position="154"/>
    </location>
</feature>
<proteinExistence type="predicted"/>
<evidence type="ECO:0000313" key="2">
    <source>
        <dbReference type="EMBL" id="CAE0720543.1"/>
    </source>
</evidence>
<name>A0A7S4AMA3_9STRA</name>
<evidence type="ECO:0000256" key="1">
    <source>
        <dbReference type="SAM" id="MobiDB-lite"/>
    </source>
</evidence>
<protein>
    <submittedName>
        <fullName evidence="2">Uncharacterized protein</fullName>
    </submittedName>
</protein>
<accession>A0A7S4AMA3</accession>
<dbReference type="AlphaFoldDB" id="A0A7S4AMA3"/>
<organism evidence="2">
    <name type="scientific">Pseudo-nitzschia australis</name>
    <dbReference type="NCBI Taxonomy" id="44445"/>
    <lineage>
        <taxon>Eukaryota</taxon>
        <taxon>Sar</taxon>
        <taxon>Stramenopiles</taxon>
        <taxon>Ochrophyta</taxon>
        <taxon>Bacillariophyta</taxon>
        <taxon>Bacillariophyceae</taxon>
        <taxon>Bacillariophycidae</taxon>
        <taxon>Bacillariales</taxon>
        <taxon>Bacillariaceae</taxon>
        <taxon>Pseudo-nitzschia</taxon>
    </lineage>
</organism>
<reference evidence="2" key="1">
    <citation type="submission" date="2021-01" db="EMBL/GenBank/DDBJ databases">
        <authorList>
            <person name="Corre E."/>
            <person name="Pelletier E."/>
            <person name="Niang G."/>
            <person name="Scheremetjew M."/>
            <person name="Finn R."/>
            <person name="Kale V."/>
            <person name="Holt S."/>
            <person name="Cochrane G."/>
            <person name="Meng A."/>
            <person name="Brown T."/>
            <person name="Cohen L."/>
        </authorList>
    </citation>
    <scope>NUCLEOTIDE SEQUENCE</scope>
    <source>
        <strain evidence="2">10249 10 AB</strain>
    </source>
</reference>